<sequence length="207" mass="22849">MNKRETYEIIIARKLEQLSVPAMEDAIWNRISTQLDIEMPENPQPEDPQPEPPQTKPPRPEDLFRLNNTILKIASLSISAIAVIAIIIYLSLKYNTSTPQPAVPPVKVPAPVIQPVQPPLPADSPLAPPRITPEHREPVITKPDTISVQKPVLLPPVAPDSIAADSPFIIYTPPVKILKPDTVPGRKKPAGVKGINDDDYRIAPRKH</sequence>
<comment type="caution">
    <text evidence="3">The sequence shown here is derived from an EMBL/GenBank/DDBJ whole genome shotgun (WGS) entry which is preliminary data.</text>
</comment>
<keyword evidence="4" id="KW-1185">Reference proteome</keyword>
<feature type="compositionally biased region" description="Basic and acidic residues" evidence="1">
    <location>
        <begin position="195"/>
        <end position="207"/>
    </location>
</feature>
<dbReference type="Proteomes" id="UP000461730">
    <property type="component" value="Unassembled WGS sequence"/>
</dbReference>
<keyword evidence="2" id="KW-0472">Membrane</keyword>
<dbReference type="RefSeq" id="WP_157306852.1">
    <property type="nucleotide sequence ID" value="NZ_WRXN01000005.1"/>
</dbReference>
<feature type="region of interest" description="Disordered" evidence="1">
    <location>
        <begin position="38"/>
        <end position="61"/>
    </location>
</feature>
<dbReference type="EMBL" id="WRXN01000005">
    <property type="protein sequence ID" value="MVT09405.1"/>
    <property type="molecule type" value="Genomic_DNA"/>
</dbReference>
<accession>A0A7K1U620</accession>
<organism evidence="3 4">
    <name type="scientific">Chitinophaga tropicalis</name>
    <dbReference type="NCBI Taxonomy" id="2683588"/>
    <lineage>
        <taxon>Bacteria</taxon>
        <taxon>Pseudomonadati</taxon>
        <taxon>Bacteroidota</taxon>
        <taxon>Chitinophagia</taxon>
        <taxon>Chitinophagales</taxon>
        <taxon>Chitinophagaceae</taxon>
        <taxon>Chitinophaga</taxon>
    </lineage>
</organism>
<dbReference type="AlphaFoldDB" id="A0A7K1U620"/>
<gene>
    <name evidence="3" type="ORF">GO493_14130</name>
</gene>
<keyword evidence="2" id="KW-0812">Transmembrane</keyword>
<protein>
    <submittedName>
        <fullName evidence="3">Uncharacterized protein</fullName>
    </submittedName>
</protein>
<keyword evidence="2" id="KW-1133">Transmembrane helix</keyword>
<evidence type="ECO:0000313" key="4">
    <source>
        <dbReference type="Proteomes" id="UP000461730"/>
    </source>
</evidence>
<evidence type="ECO:0000256" key="1">
    <source>
        <dbReference type="SAM" id="MobiDB-lite"/>
    </source>
</evidence>
<evidence type="ECO:0000313" key="3">
    <source>
        <dbReference type="EMBL" id="MVT09405.1"/>
    </source>
</evidence>
<feature type="region of interest" description="Disordered" evidence="1">
    <location>
        <begin position="182"/>
        <end position="207"/>
    </location>
</feature>
<feature type="compositionally biased region" description="Pro residues" evidence="1">
    <location>
        <begin position="42"/>
        <end position="57"/>
    </location>
</feature>
<evidence type="ECO:0000256" key="2">
    <source>
        <dbReference type="SAM" id="Phobius"/>
    </source>
</evidence>
<proteinExistence type="predicted"/>
<name>A0A7K1U620_9BACT</name>
<feature type="transmembrane region" description="Helical" evidence="2">
    <location>
        <begin position="69"/>
        <end position="92"/>
    </location>
</feature>
<reference evidence="3 4" key="1">
    <citation type="submission" date="2019-12" db="EMBL/GenBank/DDBJ databases">
        <title>Chitinophaga sp. strain ysch24 (GDMCC 1.1355), whole genome shotgun sequence.</title>
        <authorList>
            <person name="Zhang X."/>
        </authorList>
    </citation>
    <scope>NUCLEOTIDE SEQUENCE [LARGE SCALE GENOMIC DNA]</scope>
    <source>
        <strain evidence="4">ysch24</strain>
    </source>
</reference>